<evidence type="ECO:0000313" key="2">
    <source>
        <dbReference type="Proteomes" id="UP001497512"/>
    </source>
</evidence>
<reference evidence="1" key="1">
    <citation type="submission" date="2024-02" db="EMBL/GenBank/DDBJ databases">
        <authorList>
            <consortium name="ELIXIR-Norway"/>
            <consortium name="Elixir Norway"/>
        </authorList>
    </citation>
    <scope>NUCLEOTIDE SEQUENCE</scope>
</reference>
<keyword evidence="2" id="KW-1185">Reference proteome</keyword>
<sequence length="108" mass="11757">MERGRPRSRSPELRPMCSVAPGRSFGSLIGSLTSRSVVVGPRSSSLRISIPRVLGTCPGLADLKEVPLWDLTFLRMPQSQMTGACSGTCYPFCLVWERNGSLLPAQSF</sequence>
<proteinExistence type="predicted"/>
<evidence type="ECO:0000313" key="1">
    <source>
        <dbReference type="EMBL" id="CAK9205212.1"/>
    </source>
</evidence>
<dbReference type="EMBL" id="OZ019907">
    <property type="protein sequence ID" value="CAK9205212.1"/>
    <property type="molecule type" value="Genomic_DNA"/>
</dbReference>
<dbReference type="Proteomes" id="UP001497512">
    <property type="component" value="Chromosome 15"/>
</dbReference>
<gene>
    <name evidence="1" type="ORF">CSSPTR1EN2_LOCUS7735</name>
</gene>
<accession>A0ABP0TU57</accession>
<name>A0ABP0TU57_9BRYO</name>
<protein>
    <submittedName>
        <fullName evidence="1">Uncharacterized protein</fullName>
    </submittedName>
</protein>
<organism evidence="1 2">
    <name type="scientific">Sphagnum troendelagicum</name>
    <dbReference type="NCBI Taxonomy" id="128251"/>
    <lineage>
        <taxon>Eukaryota</taxon>
        <taxon>Viridiplantae</taxon>
        <taxon>Streptophyta</taxon>
        <taxon>Embryophyta</taxon>
        <taxon>Bryophyta</taxon>
        <taxon>Sphagnophytina</taxon>
        <taxon>Sphagnopsida</taxon>
        <taxon>Sphagnales</taxon>
        <taxon>Sphagnaceae</taxon>
        <taxon>Sphagnum</taxon>
    </lineage>
</organism>